<dbReference type="GO" id="GO:0000976">
    <property type="term" value="F:transcription cis-regulatory region binding"/>
    <property type="evidence" value="ECO:0007669"/>
    <property type="project" value="TreeGrafter"/>
</dbReference>
<evidence type="ECO:0000256" key="1">
    <source>
        <dbReference type="ARBA" id="ARBA00023015"/>
    </source>
</evidence>
<gene>
    <name evidence="5" type="primary">malR</name>
    <name evidence="5" type="ORF">DSM106044_04300</name>
</gene>
<dbReference type="AlphaFoldDB" id="A0A4U8Q2A5"/>
<dbReference type="Pfam" id="PF00356">
    <property type="entry name" value="LacI"/>
    <property type="match status" value="1"/>
</dbReference>
<evidence type="ECO:0000259" key="4">
    <source>
        <dbReference type="PROSITE" id="PS50932"/>
    </source>
</evidence>
<keyword evidence="6" id="KW-1185">Reference proteome</keyword>
<evidence type="ECO:0000313" key="5">
    <source>
        <dbReference type="EMBL" id="TLC98869.1"/>
    </source>
</evidence>
<dbReference type="Gene3D" id="3.40.50.2300">
    <property type="match status" value="2"/>
</dbReference>
<dbReference type="EMBL" id="QGQD01000080">
    <property type="protein sequence ID" value="TLC98869.1"/>
    <property type="molecule type" value="Genomic_DNA"/>
</dbReference>
<reference evidence="5 6" key="1">
    <citation type="journal article" date="2019" name="Anaerobe">
        <title>Detection of Robinsoniella peoriensis in multiple bone samples of a trauma patient.</title>
        <authorList>
            <person name="Schrottner P."/>
            <person name="Hartwich K."/>
            <person name="Bunk B."/>
            <person name="Schober I."/>
            <person name="Helbig S."/>
            <person name="Rudolph W.W."/>
            <person name="Gunzer F."/>
        </authorList>
    </citation>
    <scope>NUCLEOTIDE SEQUENCE [LARGE SCALE GENOMIC DNA]</scope>
    <source>
        <strain evidence="5 6">DSM 106044</strain>
    </source>
</reference>
<comment type="caution">
    <text evidence="5">The sequence shown here is derived from an EMBL/GenBank/DDBJ whole genome shotgun (WGS) entry which is preliminary data.</text>
</comment>
<accession>A0A4U8Q2A5</accession>
<evidence type="ECO:0000256" key="3">
    <source>
        <dbReference type="ARBA" id="ARBA00023163"/>
    </source>
</evidence>
<dbReference type="InterPro" id="IPR010982">
    <property type="entry name" value="Lambda_DNA-bd_dom_sf"/>
</dbReference>
<evidence type="ECO:0000313" key="6">
    <source>
        <dbReference type="Proteomes" id="UP000306509"/>
    </source>
</evidence>
<dbReference type="PANTHER" id="PTHR30146:SF152">
    <property type="entry name" value="TRANSCRIPTIONAL REGULATORY PROTEIN"/>
    <property type="match status" value="1"/>
</dbReference>
<dbReference type="Pfam" id="PF13407">
    <property type="entry name" value="Peripla_BP_4"/>
    <property type="match status" value="1"/>
</dbReference>
<dbReference type="SUPFAM" id="SSF47413">
    <property type="entry name" value="lambda repressor-like DNA-binding domains"/>
    <property type="match status" value="1"/>
</dbReference>
<dbReference type="Gene3D" id="1.10.260.40">
    <property type="entry name" value="lambda repressor-like DNA-binding domains"/>
    <property type="match status" value="1"/>
</dbReference>
<keyword evidence="2" id="KW-0238">DNA-binding</keyword>
<name>A0A4U8Q2A5_9FIRM</name>
<dbReference type="CDD" id="cd01392">
    <property type="entry name" value="HTH_LacI"/>
    <property type="match status" value="1"/>
</dbReference>
<dbReference type="PROSITE" id="PS50932">
    <property type="entry name" value="HTH_LACI_2"/>
    <property type="match status" value="1"/>
</dbReference>
<protein>
    <submittedName>
        <fullName evidence="5">Maltose operon transcriptional repressor</fullName>
    </submittedName>
</protein>
<dbReference type="SMART" id="SM00354">
    <property type="entry name" value="HTH_LACI"/>
    <property type="match status" value="1"/>
</dbReference>
<organism evidence="5 6">
    <name type="scientific">Robinsoniella peoriensis</name>
    <dbReference type="NCBI Taxonomy" id="180332"/>
    <lineage>
        <taxon>Bacteria</taxon>
        <taxon>Bacillati</taxon>
        <taxon>Bacillota</taxon>
        <taxon>Clostridia</taxon>
        <taxon>Lachnospirales</taxon>
        <taxon>Lachnospiraceae</taxon>
        <taxon>Robinsoniella</taxon>
    </lineage>
</organism>
<keyword evidence="3" id="KW-0804">Transcription</keyword>
<dbReference type="SUPFAM" id="SSF53822">
    <property type="entry name" value="Periplasmic binding protein-like I"/>
    <property type="match status" value="1"/>
</dbReference>
<dbReference type="InterPro" id="IPR025997">
    <property type="entry name" value="SBP_2_dom"/>
</dbReference>
<dbReference type="GO" id="GO:0003700">
    <property type="term" value="F:DNA-binding transcription factor activity"/>
    <property type="evidence" value="ECO:0007669"/>
    <property type="project" value="TreeGrafter"/>
</dbReference>
<dbReference type="InterPro" id="IPR000843">
    <property type="entry name" value="HTH_LacI"/>
</dbReference>
<keyword evidence="1" id="KW-0805">Transcription regulation</keyword>
<dbReference type="CDD" id="cd06307">
    <property type="entry name" value="PBP1_sugar_binding"/>
    <property type="match status" value="1"/>
</dbReference>
<dbReference type="Proteomes" id="UP000306509">
    <property type="component" value="Unassembled WGS sequence"/>
</dbReference>
<dbReference type="RefSeq" id="WP_047832725.1">
    <property type="nucleotide sequence ID" value="NZ_CAUSDN010000280.1"/>
</dbReference>
<proteinExistence type="predicted"/>
<sequence length="341" mass="38212">MRVTIKSIAEAVGVSRGTVDRALNNRSGINHEIAEKIKKTAEEMGYRPNLAAKALVKTKVVKKIGIILNSEGNEFFDEVKRGIEDSLQDLCEFGLEYEWRTMKGYDDKREEELMEELEGLGISGLVMTPINSERIIRKIHEFHKKNIKVVAINSDVLNTERIAYVGCKHKKSGTVAAGLFGLMSQGREETVAIVTGSKLNLALERRERGFVETIEKDYPNIRIVDILGNDDSDELSYEVTERLLKEYPNLDGLCFLGAGVSGGIKAVPSHRNANFKVVTFDLIEAVKKGLSNNLIAATILQEPYKQGFDGVQIMGKYLLFQQMPKNEKNYTELSIITKYSM</sequence>
<evidence type="ECO:0000256" key="2">
    <source>
        <dbReference type="ARBA" id="ARBA00023125"/>
    </source>
</evidence>
<dbReference type="PANTHER" id="PTHR30146">
    <property type="entry name" value="LACI-RELATED TRANSCRIPTIONAL REPRESSOR"/>
    <property type="match status" value="1"/>
</dbReference>
<dbReference type="InterPro" id="IPR028082">
    <property type="entry name" value="Peripla_BP_I"/>
</dbReference>
<feature type="domain" description="HTH lacI-type" evidence="4">
    <location>
        <begin position="3"/>
        <end position="57"/>
    </location>
</feature>